<protein>
    <recommendedName>
        <fullName evidence="11">CCA-adding enzyme</fullName>
        <ecNumber evidence="11">2.7.7.72</ecNumber>
    </recommendedName>
    <alternativeName>
        <fullName evidence="11">CCA tRNA nucleotidyltransferase</fullName>
    </alternativeName>
    <alternativeName>
        <fullName evidence="11">tRNA CCA-pyrophosphorylase</fullName>
    </alternativeName>
    <alternativeName>
        <fullName evidence="11">tRNA adenylyl-/cytidylyl- transferase</fullName>
    </alternativeName>
    <alternativeName>
        <fullName evidence="11">tRNA nucleotidyltransferase</fullName>
    </alternativeName>
    <alternativeName>
        <fullName evidence="11">tRNA-NT</fullName>
    </alternativeName>
</protein>
<accession>A0ABS5NT48</accession>
<dbReference type="Pfam" id="PF13735">
    <property type="entry name" value="tRNA_NucTran2_2"/>
    <property type="match status" value="1"/>
</dbReference>
<feature type="binding site" evidence="11">
    <location>
        <position position="42"/>
    </location>
    <ligand>
        <name>Mg(2+)</name>
        <dbReference type="ChEBI" id="CHEBI:18420"/>
    </ligand>
</feature>
<evidence type="ECO:0000256" key="7">
    <source>
        <dbReference type="ARBA" id="ARBA00022800"/>
    </source>
</evidence>
<comment type="function">
    <text evidence="11">Catalyzes the addition and repair of the essential 3'-terminal CCA sequence in tRNAs without using a nucleic acid template. Adds these three nucleotides in the order of C, C, and A to the tRNA nucleotide-73, using CTP and ATP as substrates and producing inorganic pyrophosphate. tRNA 3'-terminal CCA addition is required both for tRNA processing and repair. Also involved in tRNA surveillance by mediating tandem CCA addition to generate a CCACCA at the 3' terminus of unstable tRNAs. While stable tRNAs receive only 3'-terminal CCA, unstable tRNAs are marked with CCACCA and rapidly degraded.</text>
</comment>
<keyword evidence="7 11" id="KW-0692">RNA repair</keyword>
<evidence type="ECO:0000256" key="10">
    <source>
        <dbReference type="ARBA" id="ARBA00022884"/>
    </source>
</evidence>
<dbReference type="InterPro" id="IPR023068">
    <property type="entry name" value="CCA-adding_enz_firmicutes"/>
</dbReference>
<proteinExistence type="inferred from homology"/>
<keyword evidence="6 11" id="KW-0547">Nucleotide-binding</keyword>
<dbReference type="InterPro" id="IPR043519">
    <property type="entry name" value="NT_sf"/>
</dbReference>
<feature type="binding site" evidence="11">
    <location>
        <position position="157"/>
    </location>
    <ligand>
        <name>CTP</name>
        <dbReference type="ChEBI" id="CHEBI:37563"/>
    </ligand>
</feature>
<feature type="binding site" evidence="11">
    <location>
        <position position="27"/>
    </location>
    <ligand>
        <name>ATP</name>
        <dbReference type="ChEBI" id="CHEBI:30616"/>
    </ligand>
</feature>
<keyword evidence="5 11" id="KW-0479">Metal-binding</keyword>
<dbReference type="Gene3D" id="1.20.58.560">
    <property type="match status" value="1"/>
</dbReference>
<evidence type="ECO:0000256" key="3">
    <source>
        <dbReference type="ARBA" id="ARBA00022694"/>
    </source>
</evidence>
<dbReference type="Gene3D" id="1.10.110.30">
    <property type="match status" value="1"/>
</dbReference>
<dbReference type="GO" id="GO:0004810">
    <property type="term" value="F:CCA tRNA nucleotidyltransferase activity"/>
    <property type="evidence" value="ECO:0007669"/>
    <property type="project" value="UniProtKB-EC"/>
</dbReference>
<keyword evidence="16" id="KW-1185">Reference proteome</keyword>
<feature type="domain" description="Poly A polymerase head" evidence="12">
    <location>
        <begin position="22"/>
        <end position="141"/>
    </location>
</feature>
<comment type="cofactor">
    <cofactor evidence="1 11">
        <name>Mg(2+)</name>
        <dbReference type="ChEBI" id="CHEBI:18420"/>
    </cofactor>
</comment>
<keyword evidence="3 11" id="KW-0819">tRNA processing</keyword>
<feature type="binding site" evidence="11">
    <location>
        <position position="160"/>
    </location>
    <ligand>
        <name>ATP</name>
        <dbReference type="ChEBI" id="CHEBI:30616"/>
    </ligand>
</feature>
<evidence type="ECO:0000256" key="1">
    <source>
        <dbReference type="ARBA" id="ARBA00001946"/>
    </source>
</evidence>
<gene>
    <name evidence="11" type="primary">cca</name>
    <name evidence="15" type="ORF">KHA94_12555</name>
</gene>
<dbReference type="Gene3D" id="3.30.460.10">
    <property type="entry name" value="Beta Polymerase, domain 2"/>
    <property type="match status" value="1"/>
</dbReference>
<dbReference type="InterPro" id="IPR002646">
    <property type="entry name" value="PolA_pol_head_dom"/>
</dbReference>
<dbReference type="CDD" id="cd05398">
    <property type="entry name" value="NT_ClassII-CCAase"/>
    <property type="match status" value="1"/>
</dbReference>
<evidence type="ECO:0000313" key="16">
    <source>
        <dbReference type="Proteomes" id="UP000681027"/>
    </source>
</evidence>
<dbReference type="Pfam" id="PF01743">
    <property type="entry name" value="PolyA_pol"/>
    <property type="match status" value="1"/>
</dbReference>
<feature type="binding site" evidence="11">
    <location>
        <position position="111"/>
    </location>
    <ligand>
        <name>ATP</name>
        <dbReference type="ChEBI" id="CHEBI:30616"/>
    </ligand>
</feature>
<keyword evidence="9 11" id="KW-0460">Magnesium</keyword>
<feature type="binding site" evidence="11">
    <location>
        <position position="154"/>
    </location>
    <ligand>
        <name>ATP</name>
        <dbReference type="ChEBI" id="CHEBI:30616"/>
    </ligand>
</feature>
<feature type="binding site" evidence="11">
    <location>
        <position position="163"/>
    </location>
    <ligand>
        <name>CTP</name>
        <dbReference type="ChEBI" id="CHEBI:37563"/>
    </ligand>
</feature>
<feature type="domain" description="tRNA nucleotidyltransferase/poly(A) polymerase RNA and SrmB- binding" evidence="13">
    <location>
        <begin position="169"/>
        <end position="227"/>
    </location>
</feature>
<comment type="similarity">
    <text evidence="11">Belongs to the tRNA nucleotidyltransferase/poly(A) polymerase family. Bacterial CCA-adding enzyme type 3 subfamily.</text>
</comment>
<feature type="binding site" evidence="11">
    <location>
        <position position="30"/>
    </location>
    <ligand>
        <name>ATP</name>
        <dbReference type="ChEBI" id="CHEBI:30616"/>
    </ligand>
</feature>
<dbReference type="RefSeq" id="WP_213102479.1">
    <property type="nucleotide sequence ID" value="NZ_JAGYPM010000003.1"/>
</dbReference>
<dbReference type="EMBL" id="JAGYPM010000003">
    <property type="protein sequence ID" value="MBS4191012.1"/>
    <property type="molecule type" value="Genomic_DNA"/>
</dbReference>
<feature type="binding site" evidence="11">
    <location>
        <position position="30"/>
    </location>
    <ligand>
        <name>CTP</name>
        <dbReference type="ChEBI" id="CHEBI:37563"/>
    </ligand>
</feature>
<dbReference type="InterPro" id="IPR032828">
    <property type="entry name" value="PolyA_RNA-bd"/>
</dbReference>
<comment type="subunit">
    <text evidence="11">Homodimer.</text>
</comment>
<feature type="domain" description="CCA-adding enzyme C-terminal" evidence="14">
    <location>
        <begin position="247"/>
        <end position="393"/>
    </location>
</feature>
<dbReference type="InterPro" id="IPR032810">
    <property type="entry name" value="CCA-adding_enz_C"/>
</dbReference>
<dbReference type="NCBIfam" id="NF009814">
    <property type="entry name" value="PRK13299.1"/>
    <property type="match status" value="1"/>
</dbReference>
<feature type="binding site" evidence="11">
    <location>
        <position position="154"/>
    </location>
    <ligand>
        <name>CTP</name>
        <dbReference type="ChEBI" id="CHEBI:37563"/>
    </ligand>
</feature>
<dbReference type="Proteomes" id="UP000681027">
    <property type="component" value="Unassembled WGS sequence"/>
</dbReference>
<reference evidence="15 16" key="1">
    <citation type="submission" date="2021-05" db="EMBL/GenBank/DDBJ databases">
        <title>Novel Bacillus species.</title>
        <authorList>
            <person name="Liu G."/>
        </authorList>
    </citation>
    <scope>NUCLEOTIDE SEQUENCE [LARGE SCALE GENOMIC DNA]</scope>
    <source>
        <strain evidence="15 16">FJAT-49705</strain>
    </source>
</reference>
<dbReference type="EC" id="2.7.7.72" evidence="11"/>
<evidence type="ECO:0000256" key="9">
    <source>
        <dbReference type="ARBA" id="ARBA00022842"/>
    </source>
</evidence>
<dbReference type="Gene3D" id="1.10.246.80">
    <property type="match status" value="1"/>
</dbReference>
<keyword evidence="4 11" id="KW-0548">Nucleotidyltransferase</keyword>
<feature type="binding site" evidence="11">
    <location>
        <position position="27"/>
    </location>
    <ligand>
        <name>CTP</name>
        <dbReference type="ChEBI" id="CHEBI:37563"/>
    </ligand>
</feature>
<evidence type="ECO:0000259" key="13">
    <source>
        <dbReference type="Pfam" id="PF12627"/>
    </source>
</evidence>
<evidence type="ECO:0000259" key="12">
    <source>
        <dbReference type="Pfam" id="PF01743"/>
    </source>
</evidence>
<dbReference type="Pfam" id="PF12627">
    <property type="entry name" value="PolyA_pol_RNAbd"/>
    <property type="match status" value="1"/>
</dbReference>
<comment type="miscellaneous">
    <text evidence="11">A single active site specifically recognizes both ATP and CTP and is responsible for their addition.</text>
</comment>
<feature type="binding site" evidence="11">
    <location>
        <position position="40"/>
    </location>
    <ligand>
        <name>Mg(2+)</name>
        <dbReference type="ChEBI" id="CHEBI:18420"/>
    </ligand>
</feature>
<evidence type="ECO:0000313" key="15">
    <source>
        <dbReference type="EMBL" id="MBS4191012.1"/>
    </source>
</evidence>
<feature type="binding site" evidence="11">
    <location>
        <position position="163"/>
    </location>
    <ligand>
        <name>ATP</name>
        <dbReference type="ChEBI" id="CHEBI:30616"/>
    </ligand>
</feature>
<sequence>MKEAFQKAIPLLSKIEEAGYEAYFVGGSVRDCLLHKEIADVDIATSATPEELKEIFSRTVDVGIEHGTIVVLFNGVPYEVTTFRTESEYIDFRRPTEVQFIRSLNEDLKRRDFTMNAIAMDKHGQFFDPFQGREAIKERVIKTVGNAEDRFQEDALRMMRAVRFYSQLDFKIDDTTRKAIISSSHLLDKISVERKLVEFEKLLAGKNRINALYALAETELYRYLPAMKQRNEGLRKIGQYDCFQLTVDEMWVLLLFIFEIEDHESEGFLKLWKLSVKKTKKIRQLLKWLKYRVDNDWIEEYLFEAGEGYISSTERIKNVLHNQSVDLNLNRLKAQYDLLPIKQRSELQVSGTDLQEWFHKSPGPWIKEKLEAAEKAVLYKQVNNRRDSLKEWLLKCNLN</sequence>
<dbReference type="InterPro" id="IPR050264">
    <property type="entry name" value="Bact_CCA-adding_enz_type3_sf"/>
</dbReference>
<keyword evidence="2 11" id="KW-0808">Transferase</keyword>
<dbReference type="PANTHER" id="PTHR46173">
    <property type="entry name" value="CCA TRNA NUCLEOTIDYLTRANSFERASE 1, MITOCHONDRIAL"/>
    <property type="match status" value="1"/>
</dbReference>
<dbReference type="SUPFAM" id="SSF81301">
    <property type="entry name" value="Nucleotidyltransferase"/>
    <property type="match status" value="1"/>
</dbReference>
<dbReference type="HAMAP" id="MF_01263">
    <property type="entry name" value="CCA_bact_type3"/>
    <property type="match status" value="1"/>
</dbReference>
<feature type="binding site" evidence="11">
    <location>
        <position position="160"/>
    </location>
    <ligand>
        <name>CTP</name>
        <dbReference type="ChEBI" id="CHEBI:37563"/>
    </ligand>
</feature>
<dbReference type="SUPFAM" id="SSF81891">
    <property type="entry name" value="Poly A polymerase C-terminal region-like"/>
    <property type="match status" value="1"/>
</dbReference>
<evidence type="ECO:0000256" key="8">
    <source>
        <dbReference type="ARBA" id="ARBA00022840"/>
    </source>
</evidence>
<evidence type="ECO:0000256" key="11">
    <source>
        <dbReference type="HAMAP-Rule" id="MF_01263"/>
    </source>
</evidence>
<feature type="binding site" evidence="11">
    <location>
        <position position="111"/>
    </location>
    <ligand>
        <name>CTP</name>
        <dbReference type="ChEBI" id="CHEBI:37563"/>
    </ligand>
</feature>
<feature type="binding site" evidence="11">
    <location>
        <position position="157"/>
    </location>
    <ligand>
        <name>ATP</name>
        <dbReference type="ChEBI" id="CHEBI:30616"/>
    </ligand>
</feature>
<evidence type="ECO:0000256" key="5">
    <source>
        <dbReference type="ARBA" id="ARBA00022723"/>
    </source>
</evidence>
<evidence type="ECO:0000256" key="2">
    <source>
        <dbReference type="ARBA" id="ARBA00022679"/>
    </source>
</evidence>
<comment type="caution">
    <text evidence="15">The sequence shown here is derived from an EMBL/GenBank/DDBJ whole genome shotgun (WGS) entry which is preliminary data.</text>
</comment>
<evidence type="ECO:0000256" key="4">
    <source>
        <dbReference type="ARBA" id="ARBA00022695"/>
    </source>
</evidence>
<keyword evidence="8 11" id="KW-0067">ATP-binding</keyword>
<keyword evidence="10 11" id="KW-0694">RNA-binding</keyword>
<comment type="catalytic activity">
    <reaction evidence="11">
        <text>a tRNA precursor + 2 CTP + ATP = a tRNA with a 3' CCA end + 3 diphosphate</text>
        <dbReference type="Rhea" id="RHEA:14433"/>
        <dbReference type="Rhea" id="RHEA-COMP:10465"/>
        <dbReference type="Rhea" id="RHEA-COMP:10468"/>
        <dbReference type="ChEBI" id="CHEBI:30616"/>
        <dbReference type="ChEBI" id="CHEBI:33019"/>
        <dbReference type="ChEBI" id="CHEBI:37563"/>
        <dbReference type="ChEBI" id="CHEBI:74896"/>
        <dbReference type="ChEBI" id="CHEBI:83071"/>
        <dbReference type="EC" id="2.7.7.72"/>
    </reaction>
</comment>
<organism evidence="15 16">
    <name type="scientific">Cytobacillus citreus</name>
    <dbReference type="NCBI Taxonomy" id="2833586"/>
    <lineage>
        <taxon>Bacteria</taxon>
        <taxon>Bacillati</taxon>
        <taxon>Bacillota</taxon>
        <taxon>Bacilli</taxon>
        <taxon>Bacillales</taxon>
        <taxon>Bacillaceae</taxon>
        <taxon>Cytobacillus</taxon>
    </lineage>
</organism>
<evidence type="ECO:0000259" key="14">
    <source>
        <dbReference type="Pfam" id="PF13735"/>
    </source>
</evidence>
<dbReference type="PANTHER" id="PTHR46173:SF1">
    <property type="entry name" value="CCA TRNA NUCLEOTIDYLTRANSFERASE 1, MITOCHONDRIAL"/>
    <property type="match status" value="1"/>
</dbReference>
<comment type="catalytic activity">
    <reaction evidence="11">
        <text>a tRNA with a 3' CCA end + 2 CTP + ATP = a tRNA with a 3' CCACCA end + 3 diphosphate</text>
        <dbReference type="Rhea" id="RHEA:76235"/>
        <dbReference type="Rhea" id="RHEA-COMP:10468"/>
        <dbReference type="Rhea" id="RHEA-COMP:18655"/>
        <dbReference type="ChEBI" id="CHEBI:30616"/>
        <dbReference type="ChEBI" id="CHEBI:33019"/>
        <dbReference type="ChEBI" id="CHEBI:37563"/>
        <dbReference type="ChEBI" id="CHEBI:83071"/>
        <dbReference type="ChEBI" id="CHEBI:195187"/>
    </reaction>
</comment>
<name>A0ABS5NT48_9BACI</name>
<evidence type="ECO:0000256" key="6">
    <source>
        <dbReference type="ARBA" id="ARBA00022741"/>
    </source>
</evidence>